<dbReference type="InterPro" id="IPR036390">
    <property type="entry name" value="WH_DNA-bd_sf"/>
</dbReference>
<protein>
    <submittedName>
        <fullName evidence="3">Helix-turn-helix domain-containing protein</fullName>
    </submittedName>
</protein>
<feature type="domain" description="HTH arsR-type" evidence="2">
    <location>
        <begin position="11"/>
        <end position="95"/>
    </location>
</feature>
<evidence type="ECO:0000259" key="2">
    <source>
        <dbReference type="SMART" id="SM00418"/>
    </source>
</evidence>
<keyword evidence="1" id="KW-0238">DNA-binding</keyword>
<dbReference type="InterPro" id="IPR036388">
    <property type="entry name" value="WH-like_DNA-bd_sf"/>
</dbReference>
<name>A0ABW4LUT7_9BACI</name>
<dbReference type="Proteomes" id="UP001597214">
    <property type="component" value="Unassembled WGS sequence"/>
</dbReference>
<dbReference type="InterPro" id="IPR001845">
    <property type="entry name" value="HTH_ArsR_DNA-bd_dom"/>
</dbReference>
<evidence type="ECO:0000256" key="1">
    <source>
        <dbReference type="ARBA" id="ARBA00023125"/>
    </source>
</evidence>
<organism evidence="3 4">
    <name type="scientific">Bacillus salitolerans</name>
    <dbReference type="NCBI Taxonomy" id="1437434"/>
    <lineage>
        <taxon>Bacteria</taxon>
        <taxon>Bacillati</taxon>
        <taxon>Bacillota</taxon>
        <taxon>Bacilli</taxon>
        <taxon>Bacillales</taxon>
        <taxon>Bacillaceae</taxon>
        <taxon>Bacillus</taxon>
    </lineage>
</organism>
<comment type="caution">
    <text evidence="3">The sequence shown here is derived from an EMBL/GenBank/DDBJ whole genome shotgun (WGS) entry which is preliminary data.</text>
</comment>
<dbReference type="RefSeq" id="WP_377930160.1">
    <property type="nucleotide sequence ID" value="NZ_JBHUEM010000052.1"/>
</dbReference>
<proteinExistence type="predicted"/>
<gene>
    <name evidence="3" type="ORF">ACFSCX_20690</name>
</gene>
<dbReference type="InterPro" id="IPR011991">
    <property type="entry name" value="ArsR-like_HTH"/>
</dbReference>
<dbReference type="EMBL" id="JBHUEM010000052">
    <property type="protein sequence ID" value="MFD1738934.1"/>
    <property type="molecule type" value="Genomic_DNA"/>
</dbReference>
<sequence length="201" mass="23406">MASNQKLSDMEIAKMLMDERKRNIMIIAKDNPVTVSEIAEKLGEKPSRLYYHVNKLEEAGLLELVETRQQGNLIEKYYKSKPGVKRVELNPALFQHDDSMMTEIMKVLEPGLKLLAKELKENSGESDKQVDLSINFSHMTGREWKQSHNRMLHAMRDRGEENQLQMVNDDQQKQLSEEELEAKSKYAYFILSYRIDDAKDI</sequence>
<reference evidence="4" key="1">
    <citation type="journal article" date="2019" name="Int. J. Syst. Evol. Microbiol.">
        <title>The Global Catalogue of Microorganisms (GCM) 10K type strain sequencing project: providing services to taxonomists for standard genome sequencing and annotation.</title>
        <authorList>
            <consortium name="The Broad Institute Genomics Platform"/>
            <consortium name="The Broad Institute Genome Sequencing Center for Infectious Disease"/>
            <person name="Wu L."/>
            <person name="Ma J."/>
        </authorList>
    </citation>
    <scope>NUCLEOTIDE SEQUENCE [LARGE SCALE GENOMIC DNA]</scope>
    <source>
        <strain evidence="4">CCUG 49339</strain>
    </source>
</reference>
<dbReference type="CDD" id="cd00090">
    <property type="entry name" value="HTH_ARSR"/>
    <property type="match status" value="1"/>
</dbReference>
<dbReference type="Gene3D" id="1.10.10.10">
    <property type="entry name" value="Winged helix-like DNA-binding domain superfamily/Winged helix DNA-binding domain"/>
    <property type="match status" value="1"/>
</dbReference>
<keyword evidence="4" id="KW-1185">Reference proteome</keyword>
<evidence type="ECO:0000313" key="4">
    <source>
        <dbReference type="Proteomes" id="UP001597214"/>
    </source>
</evidence>
<dbReference type="SMART" id="SM00418">
    <property type="entry name" value="HTH_ARSR"/>
    <property type="match status" value="1"/>
</dbReference>
<accession>A0ABW4LUT7</accession>
<dbReference type="Pfam" id="PF12840">
    <property type="entry name" value="HTH_20"/>
    <property type="match status" value="1"/>
</dbReference>
<dbReference type="SUPFAM" id="SSF46785">
    <property type="entry name" value="Winged helix' DNA-binding domain"/>
    <property type="match status" value="1"/>
</dbReference>
<evidence type="ECO:0000313" key="3">
    <source>
        <dbReference type="EMBL" id="MFD1738934.1"/>
    </source>
</evidence>